<sequence length="103" mass="12126">MTGRRWMAVHYAHPAKLNSTLKGFNLTEMRYYMFCPHVQKLHVGNLDGDNIPDFWCQGASYSLTSLNDRVYYGTAFRNNYVAPEDYASRFGRYITDEHDSSWW</sequence>
<protein>
    <submittedName>
        <fullName evidence="1">Uncharacterized protein</fullName>
    </submittedName>
</protein>
<proteinExistence type="predicted"/>
<comment type="caution">
    <text evidence="1">The sequence shown here is derived from an EMBL/GenBank/DDBJ whole genome shotgun (WGS) entry which is preliminary data.</text>
</comment>
<evidence type="ECO:0000313" key="1">
    <source>
        <dbReference type="EMBL" id="CAK8678216.1"/>
    </source>
</evidence>
<name>A0ABP0FHN7_CLALP</name>
<reference evidence="1 2" key="1">
    <citation type="submission" date="2024-02" db="EMBL/GenBank/DDBJ databases">
        <authorList>
            <person name="Daric V."/>
            <person name="Darras S."/>
        </authorList>
    </citation>
    <scope>NUCLEOTIDE SEQUENCE [LARGE SCALE GENOMIC DNA]</scope>
</reference>
<evidence type="ECO:0000313" key="2">
    <source>
        <dbReference type="Proteomes" id="UP001642483"/>
    </source>
</evidence>
<accession>A0ABP0FHN7</accession>
<dbReference type="Proteomes" id="UP001642483">
    <property type="component" value="Unassembled WGS sequence"/>
</dbReference>
<keyword evidence="2" id="KW-1185">Reference proteome</keyword>
<organism evidence="1 2">
    <name type="scientific">Clavelina lepadiformis</name>
    <name type="common">Light-bulb sea squirt</name>
    <name type="synonym">Ascidia lepadiformis</name>
    <dbReference type="NCBI Taxonomy" id="159417"/>
    <lineage>
        <taxon>Eukaryota</taxon>
        <taxon>Metazoa</taxon>
        <taxon>Chordata</taxon>
        <taxon>Tunicata</taxon>
        <taxon>Ascidiacea</taxon>
        <taxon>Aplousobranchia</taxon>
        <taxon>Clavelinidae</taxon>
        <taxon>Clavelina</taxon>
    </lineage>
</organism>
<dbReference type="EMBL" id="CAWYQH010000046">
    <property type="protein sequence ID" value="CAK8678216.1"/>
    <property type="molecule type" value="Genomic_DNA"/>
</dbReference>
<gene>
    <name evidence="1" type="ORF">CVLEPA_LOCUS8158</name>
</gene>